<proteinExistence type="predicted"/>
<sequence>MELKRIVKEIVLVIFLLFSFVLLSRVSAYAGTIKDCECDGTTNVCSYCETFQYNGYRAEKSCNLCDDAKWDWCESDTGWVYDCCVTYRYDNSVWCEDNEGSAVCGNGVVETGEECESDSDCSSNQSCKSCDCQDNIPTCTRCTPVCPAPLSSTPPASNPTDYDFVDFASCTDTGTCVPPTEAIDCYEVVSPQPTIAFLLHPENYPTTLGFTSQTHTGAGKLVGSVDDIVNDFIPVRVLADANQFYMEATFTDTDLDIEAVYAWFTQSGNILTPQTLDLDSSAGSGYKTKGRADFGFMLHKEGGSWVPYIPYIVGDGDDLNDIWKKASYTNNVFAIKGPDGNDMVNVQIANIEDTGKQVKLKFSVSFKQNSGQNNLIANPPTEGNYNVFLMANDTFGFTPYDNYDSYPDIAAAVHSLWLTNEKIRYYNNWIDTTKDWNVDLTPPSADLGVSVDGANLKISWDLNDNLDLYGLVLDLFIDSSYKLNQLDDVEILPLTENVPYTPTEQTEIQVGHLTLGTHLYKVVGMSGKTSSSSITLDVGDNRGGIFYFKITAFDDGGNPIQASESFDLRDWMGTEGGLLYSMGGTDIAVRNFLEENGNPWIGSFIENIVSWRNIAISTELIGDKVAGNPIAPEKSPTVKSYMVRPYTVTDVGSYYSTLKSAFDSRKVGLGVIEMPVTTKLSGSLGNVGIKSMSTVNNLSVGGPANEEFVCDGSGIFFVGGDLNIYGKIRNVNANKDACIFVVQGNVYIHGTIEPKQKYEEINAYILADGELRINPDTDLNGEYDGVYINGGIHSLKGVSLKRSLQLKDRLTYPALVVDHHSKYGVLSRILFGGQVNIQKTEVGFR</sequence>
<dbReference type="EMBL" id="LBOV01000003">
    <property type="protein sequence ID" value="KKP44399.1"/>
    <property type="molecule type" value="Genomic_DNA"/>
</dbReference>
<evidence type="ECO:0000313" key="1">
    <source>
        <dbReference type="EMBL" id="KKP44399.1"/>
    </source>
</evidence>
<accession>A0A0F9ZJX0</accession>
<dbReference type="AlphaFoldDB" id="A0A0F9ZJX0"/>
<organism evidence="1 2">
    <name type="scientific">candidate division WS6 bacterium GW2011_GWC1_33_20</name>
    <dbReference type="NCBI Taxonomy" id="1619089"/>
    <lineage>
        <taxon>Bacteria</taxon>
        <taxon>Candidatus Dojkabacteria</taxon>
    </lineage>
</organism>
<comment type="caution">
    <text evidence="1">The sequence shown here is derived from an EMBL/GenBank/DDBJ whole genome shotgun (WGS) entry which is preliminary data.</text>
</comment>
<gene>
    <name evidence="1" type="ORF">UR34_C0003G0025</name>
</gene>
<evidence type="ECO:0000313" key="2">
    <source>
        <dbReference type="Proteomes" id="UP000034302"/>
    </source>
</evidence>
<name>A0A0F9ZJX0_9BACT</name>
<protein>
    <submittedName>
        <fullName evidence="1">Uncharacterized protein</fullName>
    </submittedName>
</protein>
<reference evidence="1 2" key="1">
    <citation type="journal article" date="2015" name="Nature">
        <title>rRNA introns, odd ribosomes, and small enigmatic genomes across a large radiation of phyla.</title>
        <authorList>
            <person name="Brown C.T."/>
            <person name="Hug L.A."/>
            <person name="Thomas B.C."/>
            <person name="Sharon I."/>
            <person name="Castelle C.J."/>
            <person name="Singh A."/>
            <person name="Wilkins M.J."/>
            <person name="Williams K.H."/>
            <person name="Banfield J.F."/>
        </authorList>
    </citation>
    <scope>NUCLEOTIDE SEQUENCE [LARGE SCALE GENOMIC DNA]</scope>
</reference>
<dbReference type="Proteomes" id="UP000034302">
    <property type="component" value="Unassembled WGS sequence"/>
</dbReference>